<dbReference type="InParanoid" id="A0A3Q7G6R3"/>
<accession>A0A3Q7G6R3</accession>
<evidence type="ECO:0000259" key="4">
    <source>
        <dbReference type="Pfam" id="PF25245"/>
    </source>
</evidence>
<dbReference type="FunCoup" id="A0A3Q7G6R3">
    <property type="interactions" value="1253"/>
</dbReference>
<name>A0A3Q7G6R3_SOLLC</name>
<dbReference type="InterPro" id="IPR011990">
    <property type="entry name" value="TPR-like_helical_dom_sf"/>
</dbReference>
<dbReference type="Gramene" id="Solyc04g072150.2.1">
    <property type="protein sequence ID" value="Solyc04g072150.2.1"/>
    <property type="gene ID" value="Solyc04g072150.2"/>
</dbReference>
<protein>
    <recommendedName>
        <fullName evidence="4">At1g68980-like TPR repeats domain-containing protein</fullName>
    </recommendedName>
</protein>
<dbReference type="Pfam" id="PF01535">
    <property type="entry name" value="PPR"/>
    <property type="match status" value="1"/>
</dbReference>
<dbReference type="PaxDb" id="4081-Solyc04g072150.1.1"/>
<dbReference type="EnsemblPlants" id="Solyc04g072150.2.1">
    <property type="protein sequence ID" value="Solyc04g072150.2.1"/>
    <property type="gene ID" value="Solyc04g072150.2"/>
</dbReference>
<dbReference type="PROSITE" id="PS51375">
    <property type="entry name" value="PPR"/>
    <property type="match status" value="1"/>
</dbReference>
<dbReference type="NCBIfam" id="TIGR00756">
    <property type="entry name" value="PPR"/>
    <property type="match status" value="1"/>
</dbReference>
<dbReference type="Pfam" id="PF25245">
    <property type="entry name" value="TPR_At1g68980"/>
    <property type="match status" value="1"/>
</dbReference>
<dbReference type="PANTHER" id="PTHR46598:SF3">
    <property type="entry name" value="OS07G0495300 PROTEIN"/>
    <property type="match status" value="1"/>
</dbReference>
<dbReference type="Gene3D" id="1.25.40.10">
    <property type="entry name" value="Tetratricopeptide repeat domain"/>
    <property type="match status" value="3"/>
</dbReference>
<reference evidence="5" key="2">
    <citation type="submission" date="2019-01" db="UniProtKB">
        <authorList>
            <consortium name="EnsemblPlants"/>
        </authorList>
    </citation>
    <scope>IDENTIFICATION</scope>
    <source>
        <strain evidence="5">cv. Heinz 1706</strain>
    </source>
</reference>
<dbReference type="PANTHER" id="PTHR46598">
    <property type="entry name" value="BNAC05G43320D PROTEIN"/>
    <property type="match status" value="1"/>
</dbReference>
<dbReference type="InterPro" id="IPR057440">
    <property type="entry name" value="At1g68980-like_TPR"/>
</dbReference>
<evidence type="ECO:0000313" key="6">
    <source>
        <dbReference type="Proteomes" id="UP000004994"/>
    </source>
</evidence>
<dbReference type="InterPro" id="IPR002885">
    <property type="entry name" value="PPR_rpt"/>
</dbReference>
<feature type="repeat" description="PPR" evidence="3">
    <location>
        <begin position="581"/>
        <end position="615"/>
    </location>
</feature>
<sequence>MAICASGPSGKIDKTLPEINFRTAVVPPANLRSYLSCFQICKVDRISLLKILHQLQHVTAMVSDLSYILVANFVLRLLHYFPSSFFGISGFVCADSSIMFYYFQDTIFMARSLRKAITVCSVFRKSYSSILAVASNAIRLTYNSTYVPLYLGMESSISYENYKPGGVMFSRQFSSRRESETLSWGVSSDVVLLGKLESALRNHNLEEAWETYKDFKRLYGFPDPFLVDKLLTKLSYSSDSRWLKKACNIVGSILKEKREMLRTELMTKLCLSLARTQMPIQASSILRLMLEKGNLPPIDMLGMIIFHMVKSDTGMIVSSNILIEIYGSSHQLTTKKSTELNKHNTLLFNLVLDACARFGSSSKGHQIIELMAQVGVTADAHTISIISLIHEMNGMRDELKKFKKHIDQVSVPLFSCYQQFYESLLCLHFKFNDIDAASNLVQDIYGFQVSHHQQGNETQPPKPCLVSIGSDNLRTGLKLRIFPHSLSRDSVFNVGRNQVLVMYKNGKLALSNRALAKLIIQYKRCGRINDLSKLLCSIQKKGSVESSRMCSDVVSACICMGWLEIAHDILDDLDSEGNPLDASSYMSLLTAYCNRNKLREAEALLKQLKRSGVILASDPLLAPASMCELESKNKLKELDTSAKGELAYHIVEEMRAEENEASFMMHDLNFSIYFFMKAHMVEDAVRAYRKMQAMKIHPTVSTFMNLLNGYSSLGMYREITILWGDIKRNMESRKNLNTRDLYEFLLLNFLRGGYFHRVMEVIGLMKENGMYLDKWMYRREFLKYHKGLYLRIKVSDAKNDVQTQRIDLIGIKNILLACWERVKTILSHPLPNFDRLLSIFIYLRLYISLEDKKLQERTSFSSVVPLGIVSNRSVLFSFCGRLLNLQLLHPLYKI</sequence>
<keyword evidence="2" id="KW-0677">Repeat</keyword>
<dbReference type="Proteomes" id="UP000004994">
    <property type="component" value="Chromosome 4"/>
</dbReference>
<reference evidence="5" key="1">
    <citation type="journal article" date="2012" name="Nature">
        <title>The tomato genome sequence provides insights into fleshy fruit evolution.</title>
        <authorList>
            <consortium name="Tomato Genome Consortium"/>
        </authorList>
    </citation>
    <scope>NUCLEOTIDE SEQUENCE [LARGE SCALE GENOMIC DNA]</scope>
    <source>
        <strain evidence="5">cv. Heinz 1706</strain>
    </source>
</reference>
<evidence type="ECO:0000256" key="3">
    <source>
        <dbReference type="PROSITE-ProRule" id="PRU00708"/>
    </source>
</evidence>
<dbReference type="STRING" id="4081.A0A3Q7G6R3"/>
<dbReference type="AlphaFoldDB" id="A0A3Q7G6R3"/>
<keyword evidence="6" id="KW-1185">Reference proteome</keyword>
<organism evidence="5">
    <name type="scientific">Solanum lycopersicum</name>
    <name type="common">Tomato</name>
    <name type="synonym">Lycopersicon esculentum</name>
    <dbReference type="NCBI Taxonomy" id="4081"/>
    <lineage>
        <taxon>Eukaryota</taxon>
        <taxon>Viridiplantae</taxon>
        <taxon>Streptophyta</taxon>
        <taxon>Embryophyta</taxon>
        <taxon>Tracheophyta</taxon>
        <taxon>Spermatophyta</taxon>
        <taxon>Magnoliopsida</taxon>
        <taxon>eudicotyledons</taxon>
        <taxon>Gunneridae</taxon>
        <taxon>Pentapetalae</taxon>
        <taxon>asterids</taxon>
        <taxon>lamiids</taxon>
        <taxon>Solanales</taxon>
        <taxon>Solanaceae</taxon>
        <taxon>Solanoideae</taxon>
        <taxon>Solaneae</taxon>
        <taxon>Solanum</taxon>
        <taxon>Solanum subgen. Lycopersicon</taxon>
    </lineage>
</organism>
<evidence type="ECO:0000256" key="2">
    <source>
        <dbReference type="ARBA" id="ARBA00022737"/>
    </source>
</evidence>
<evidence type="ECO:0000313" key="5">
    <source>
        <dbReference type="EnsemblPlants" id="Solyc04g072150.2.1"/>
    </source>
</evidence>
<dbReference type="OMA" id="MHREIAM"/>
<evidence type="ECO:0000256" key="1">
    <source>
        <dbReference type="ARBA" id="ARBA00007626"/>
    </source>
</evidence>
<feature type="domain" description="At1g68980-like TPR repeats" evidence="4">
    <location>
        <begin position="193"/>
        <end position="313"/>
    </location>
</feature>
<comment type="similarity">
    <text evidence="1">Belongs to the PPR family. P subfamily.</text>
</comment>
<proteinExistence type="inferred from homology"/>